<evidence type="ECO:0000313" key="2">
    <source>
        <dbReference type="EMBL" id="KAK5854952.1"/>
    </source>
</evidence>
<dbReference type="GO" id="GO:0016706">
    <property type="term" value="F:2-oxoglutarate-dependent dioxygenase activity"/>
    <property type="evidence" value="ECO:0007669"/>
    <property type="project" value="InterPro"/>
</dbReference>
<evidence type="ECO:0000259" key="1">
    <source>
        <dbReference type="Pfam" id="PF09004"/>
    </source>
</evidence>
<name>A0AAN8AH86_ELEMC</name>
<dbReference type="AlphaFoldDB" id="A0AAN8AH86"/>
<dbReference type="GO" id="GO:0008168">
    <property type="term" value="F:methyltransferase activity"/>
    <property type="evidence" value="ECO:0007669"/>
    <property type="project" value="InterPro"/>
</dbReference>
<keyword evidence="3" id="KW-1185">Reference proteome</keyword>
<dbReference type="EMBL" id="JAUZQC010000018">
    <property type="protein sequence ID" value="KAK5854952.1"/>
    <property type="molecule type" value="Genomic_DNA"/>
</dbReference>
<reference evidence="2 3" key="1">
    <citation type="journal article" date="2023" name="Genes (Basel)">
        <title>Chromosome-Level Genome Assembly and Circadian Gene Repertoire of the Patagonia Blennie Eleginops maclovinus-The Closest Ancestral Proxy of Antarctic Cryonotothenioids.</title>
        <authorList>
            <person name="Cheng C.C."/>
            <person name="Rivera-Colon A.G."/>
            <person name="Minhas B.F."/>
            <person name="Wilson L."/>
            <person name="Rayamajhi N."/>
            <person name="Vargas-Chacoff L."/>
            <person name="Catchen J.M."/>
        </authorList>
    </citation>
    <scope>NUCLEOTIDE SEQUENCE [LARGE SCALE GENOMIC DNA]</scope>
    <source>
        <strain evidence="2">JMC-PN-2008</strain>
    </source>
</reference>
<sequence length="123" mass="13930">MSSTLSRQWTWLWTSQSMQPHPAPSLCGVLLLPGRYHPLGPQVGAEHQLPHHEAQQRMFFLGQLKRFNLPKTMMLNFYTAIIESILTSSITTRYAAATAKDQGRLQHHPLCREGDQLQPAISP</sequence>
<proteinExistence type="predicted"/>
<feature type="domain" description="Alkylated DNA repair protein AlkB homologue 8 N-terminal" evidence="1">
    <location>
        <begin position="54"/>
        <end position="84"/>
    </location>
</feature>
<comment type="caution">
    <text evidence="2">The sequence shown here is derived from an EMBL/GenBank/DDBJ whole genome shotgun (WGS) entry which is preliminary data.</text>
</comment>
<dbReference type="Proteomes" id="UP001346869">
    <property type="component" value="Unassembled WGS sequence"/>
</dbReference>
<accession>A0AAN8AH86</accession>
<organism evidence="2 3">
    <name type="scientific">Eleginops maclovinus</name>
    <name type="common">Patagonian blennie</name>
    <name type="synonym">Eleginus maclovinus</name>
    <dbReference type="NCBI Taxonomy" id="56733"/>
    <lineage>
        <taxon>Eukaryota</taxon>
        <taxon>Metazoa</taxon>
        <taxon>Chordata</taxon>
        <taxon>Craniata</taxon>
        <taxon>Vertebrata</taxon>
        <taxon>Euteleostomi</taxon>
        <taxon>Actinopterygii</taxon>
        <taxon>Neopterygii</taxon>
        <taxon>Teleostei</taxon>
        <taxon>Neoteleostei</taxon>
        <taxon>Acanthomorphata</taxon>
        <taxon>Eupercaria</taxon>
        <taxon>Perciformes</taxon>
        <taxon>Notothenioidei</taxon>
        <taxon>Eleginopidae</taxon>
        <taxon>Eleginops</taxon>
    </lineage>
</organism>
<gene>
    <name evidence="2" type="ORF">PBY51_005100</name>
</gene>
<dbReference type="InterPro" id="IPR015095">
    <property type="entry name" value="AlkB_hom8_N"/>
</dbReference>
<evidence type="ECO:0000313" key="3">
    <source>
        <dbReference type="Proteomes" id="UP001346869"/>
    </source>
</evidence>
<reference evidence="2 3" key="2">
    <citation type="journal article" date="2023" name="Mol. Biol. Evol.">
        <title>Genomics of Secondarily Temperate Adaptation in the Only Non-Antarctic Icefish.</title>
        <authorList>
            <person name="Rivera-Colon A.G."/>
            <person name="Rayamajhi N."/>
            <person name="Minhas B.F."/>
            <person name="Madrigal G."/>
            <person name="Bilyk K.T."/>
            <person name="Yoon V."/>
            <person name="Hune M."/>
            <person name="Gregory S."/>
            <person name="Cheng C.H.C."/>
            <person name="Catchen J.M."/>
        </authorList>
    </citation>
    <scope>NUCLEOTIDE SEQUENCE [LARGE SCALE GENOMIC DNA]</scope>
    <source>
        <strain evidence="2">JMC-PN-2008</strain>
    </source>
</reference>
<dbReference type="Pfam" id="PF09004">
    <property type="entry name" value="ALKBH8_N"/>
    <property type="match status" value="1"/>
</dbReference>
<protein>
    <recommendedName>
        <fullName evidence="1">Alkylated DNA repair protein AlkB homologue 8 N-terminal domain-containing protein</fullName>
    </recommendedName>
</protein>